<dbReference type="GO" id="GO:0016787">
    <property type="term" value="F:hydrolase activity"/>
    <property type="evidence" value="ECO:0007669"/>
    <property type="project" value="UniProtKB-KW"/>
</dbReference>
<dbReference type="GO" id="GO:0003964">
    <property type="term" value="F:RNA-directed DNA polymerase activity"/>
    <property type="evidence" value="ECO:0007669"/>
    <property type="project" value="UniProtKB-KW"/>
</dbReference>
<feature type="domain" description="Reverse transcriptase RNase H-like" evidence="7">
    <location>
        <begin position="6"/>
        <end position="108"/>
    </location>
</feature>
<dbReference type="InterPro" id="IPR050951">
    <property type="entry name" value="Retrovirus_Pol_polyprotein"/>
</dbReference>
<sequence length="223" mass="25044">MVVTVDYNIPLVVETDASDIAIGASLSQGNRLVAFFSRTLTASEKNHPAVEKEAYAIVEAIRKWRHYLGRHLKLITDQRSVAFIYGNQQKSKIKNDKIERWKIELAGYNYDVVYRPGTDNCVADTLFRNLCANIAGTENLKSFTTYYTIPGSRDLHILFVLRTFLFQSAISDAWCPTVPHAPNSNQNFVTLFVASLSKPHNRLNALVSTSMAHFPQTLVTSTS</sequence>
<keyword evidence="1" id="KW-0808">Transferase</keyword>
<dbReference type="CDD" id="cd09274">
    <property type="entry name" value="RNase_HI_RT_Ty3"/>
    <property type="match status" value="1"/>
</dbReference>
<name>G7YXQ9_CLOSI</name>
<dbReference type="SUPFAM" id="SSF56672">
    <property type="entry name" value="DNA/RNA polymerases"/>
    <property type="match status" value="1"/>
</dbReference>
<evidence type="ECO:0000256" key="4">
    <source>
        <dbReference type="ARBA" id="ARBA00022759"/>
    </source>
</evidence>
<dbReference type="InterPro" id="IPR043502">
    <property type="entry name" value="DNA/RNA_pol_sf"/>
</dbReference>
<protein>
    <submittedName>
        <fullName evidence="8">Retrovirus-related Pol polyprotein from transposon 17.6</fullName>
    </submittedName>
</protein>
<reference key="2">
    <citation type="submission" date="2011-10" db="EMBL/GenBank/DDBJ databases">
        <title>The genome and transcriptome sequence of Clonorchis sinensis provide insights into the carcinogenic liver fluke.</title>
        <authorList>
            <person name="Wang X."/>
            <person name="Huang Y."/>
            <person name="Chen W."/>
            <person name="Liu H."/>
            <person name="Guo L."/>
            <person name="Chen Y."/>
            <person name="Luo F."/>
            <person name="Zhou W."/>
            <person name="Sun J."/>
            <person name="Mao Q."/>
            <person name="Liang P."/>
            <person name="Zhou C."/>
            <person name="Tian Y."/>
            <person name="Men J."/>
            <person name="Lv X."/>
            <person name="Huang L."/>
            <person name="Zhou J."/>
            <person name="Hu Y."/>
            <person name="Li R."/>
            <person name="Zhang F."/>
            <person name="Lei H."/>
            <person name="Li X."/>
            <person name="Hu X."/>
            <person name="Liang C."/>
            <person name="Xu J."/>
            <person name="Wu Z."/>
            <person name="Yu X."/>
        </authorList>
    </citation>
    <scope>NUCLEOTIDE SEQUENCE</scope>
    <source>
        <strain>Henan</strain>
    </source>
</reference>
<keyword evidence="4" id="KW-0255">Endonuclease</keyword>
<keyword evidence="5" id="KW-0378">Hydrolase</keyword>
<evidence type="ECO:0000313" key="9">
    <source>
        <dbReference type="Proteomes" id="UP000008909"/>
    </source>
</evidence>
<evidence type="ECO:0000256" key="2">
    <source>
        <dbReference type="ARBA" id="ARBA00022695"/>
    </source>
</evidence>
<gene>
    <name evidence="8" type="ORF">CLF_113141</name>
</gene>
<evidence type="ECO:0000313" key="8">
    <source>
        <dbReference type="EMBL" id="GAA57739.1"/>
    </source>
</evidence>
<dbReference type="Proteomes" id="UP000008909">
    <property type="component" value="Unassembled WGS sequence"/>
</dbReference>
<keyword evidence="3" id="KW-0540">Nuclease</keyword>
<dbReference type="PANTHER" id="PTHR37984:SF5">
    <property type="entry name" value="PROTEIN NYNRIN-LIKE"/>
    <property type="match status" value="1"/>
</dbReference>
<evidence type="ECO:0000259" key="7">
    <source>
        <dbReference type="Pfam" id="PF17917"/>
    </source>
</evidence>
<organism evidence="8 9">
    <name type="scientific">Clonorchis sinensis</name>
    <name type="common">Chinese liver fluke</name>
    <dbReference type="NCBI Taxonomy" id="79923"/>
    <lineage>
        <taxon>Eukaryota</taxon>
        <taxon>Metazoa</taxon>
        <taxon>Spiralia</taxon>
        <taxon>Lophotrochozoa</taxon>
        <taxon>Platyhelminthes</taxon>
        <taxon>Trematoda</taxon>
        <taxon>Digenea</taxon>
        <taxon>Opisthorchiida</taxon>
        <taxon>Opisthorchiata</taxon>
        <taxon>Opisthorchiidae</taxon>
        <taxon>Clonorchis</taxon>
    </lineage>
</organism>
<keyword evidence="2" id="KW-0548">Nucleotidyltransferase</keyword>
<keyword evidence="6" id="KW-0695">RNA-directed DNA polymerase</keyword>
<dbReference type="EMBL" id="DF145000">
    <property type="protein sequence ID" value="GAA57739.1"/>
    <property type="molecule type" value="Genomic_DNA"/>
</dbReference>
<dbReference type="PANTHER" id="PTHR37984">
    <property type="entry name" value="PROTEIN CBG26694"/>
    <property type="match status" value="1"/>
</dbReference>
<keyword evidence="9" id="KW-1185">Reference proteome</keyword>
<reference evidence="8" key="1">
    <citation type="journal article" date="2011" name="Genome Biol.">
        <title>The draft genome of the carcinogenic human liver fluke Clonorchis sinensis.</title>
        <authorList>
            <person name="Wang X."/>
            <person name="Chen W."/>
            <person name="Huang Y."/>
            <person name="Sun J."/>
            <person name="Men J."/>
            <person name="Liu H."/>
            <person name="Luo F."/>
            <person name="Guo L."/>
            <person name="Lv X."/>
            <person name="Deng C."/>
            <person name="Zhou C."/>
            <person name="Fan Y."/>
            <person name="Li X."/>
            <person name="Huang L."/>
            <person name="Hu Y."/>
            <person name="Liang C."/>
            <person name="Hu X."/>
            <person name="Xu J."/>
            <person name="Yu X."/>
        </authorList>
    </citation>
    <scope>NUCLEOTIDE SEQUENCE [LARGE SCALE GENOMIC DNA]</scope>
    <source>
        <strain evidence="8">Henan</strain>
    </source>
</reference>
<dbReference type="Pfam" id="PF17917">
    <property type="entry name" value="RT_RNaseH"/>
    <property type="match status" value="1"/>
</dbReference>
<evidence type="ECO:0000256" key="1">
    <source>
        <dbReference type="ARBA" id="ARBA00022679"/>
    </source>
</evidence>
<evidence type="ECO:0000256" key="3">
    <source>
        <dbReference type="ARBA" id="ARBA00022722"/>
    </source>
</evidence>
<dbReference type="InterPro" id="IPR041373">
    <property type="entry name" value="RT_RNaseH"/>
</dbReference>
<accession>G7YXQ9</accession>
<evidence type="ECO:0000256" key="5">
    <source>
        <dbReference type="ARBA" id="ARBA00022801"/>
    </source>
</evidence>
<dbReference type="AlphaFoldDB" id="G7YXQ9"/>
<proteinExistence type="predicted"/>
<evidence type="ECO:0000256" key="6">
    <source>
        <dbReference type="ARBA" id="ARBA00022918"/>
    </source>
</evidence>
<dbReference type="GO" id="GO:0004519">
    <property type="term" value="F:endonuclease activity"/>
    <property type="evidence" value="ECO:0007669"/>
    <property type="project" value="UniProtKB-KW"/>
</dbReference>